<proteinExistence type="predicted"/>
<evidence type="ECO:0000313" key="1">
    <source>
        <dbReference type="EMBL" id="GIX76503.1"/>
    </source>
</evidence>
<reference evidence="1 2" key="1">
    <citation type="submission" date="2021-06" db="EMBL/GenBank/DDBJ databases">
        <title>Caerostris darwini draft genome.</title>
        <authorList>
            <person name="Kono N."/>
            <person name="Arakawa K."/>
        </authorList>
    </citation>
    <scope>NUCLEOTIDE SEQUENCE [LARGE SCALE GENOMIC DNA]</scope>
</reference>
<sequence length="185" mass="21836">MYLITVQLFKYGFPLHGCVIGLQQFWLKVTDSTTTNIRLTIDKTHYHQDQSYRYVSPEDGLETERFLTFLDLKDHSEESITDLVFNYIPTELKIDFRKCRVEKMSGNVENVDSLMIMQPIWLVDTMGIRKEFGIKEEFDALDQNAKNTLPNTEYRTTRRIVRSKSQDNYENSSGPDCLRRTLFKR</sequence>
<dbReference type="AlphaFoldDB" id="A0AAV4MXP9"/>
<gene>
    <name evidence="1" type="ORF">CDAR_306541</name>
</gene>
<dbReference type="EMBL" id="BPLQ01000929">
    <property type="protein sequence ID" value="GIX76503.1"/>
    <property type="molecule type" value="Genomic_DNA"/>
</dbReference>
<comment type="caution">
    <text evidence="1">The sequence shown here is derived from an EMBL/GenBank/DDBJ whole genome shotgun (WGS) entry which is preliminary data.</text>
</comment>
<name>A0AAV4MXP9_9ARAC</name>
<dbReference type="Proteomes" id="UP001054837">
    <property type="component" value="Unassembled WGS sequence"/>
</dbReference>
<keyword evidence="2" id="KW-1185">Reference proteome</keyword>
<organism evidence="1 2">
    <name type="scientific">Caerostris darwini</name>
    <dbReference type="NCBI Taxonomy" id="1538125"/>
    <lineage>
        <taxon>Eukaryota</taxon>
        <taxon>Metazoa</taxon>
        <taxon>Ecdysozoa</taxon>
        <taxon>Arthropoda</taxon>
        <taxon>Chelicerata</taxon>
        <taxon>Arachnida</taxon>
        <taxon>Araneae</taxon>
        <taxon>Araneomorphae</taxon>
        <taxon>Entelegynae</taxon>
        <taxon>Araneoidea</taxon>
        <taxon>Araneidae</taxon>
        <taxon>Caerostris</taxon>
    </lineage>
</organism>
<protein>
    <submittedName>
        <fullName evidence="1">Uncharacterized protein</fullName>
    </submittedName>
</protein>
<evidence type="ECO:0000313" key="2">
    <source>
        <dbReference type="Proteomes" id="UP001054837"/>
    </source>
</evidence>
<accession>A0AAV4MXP9</accession>